<feature type="compositionally biased region" description="Basic and acidic residues" evidence="1">
    <location>
        <begin position="157"/>
        <end position="168"/>
    </location>
</feature>
<feature type="region of interest" description="Disordered" evidence="1">
    <location>
        <begin position="138"/>
        <end position="237"/>
    </location>
</feature>
<evidence type="ECO:0000256" key="2">
    <source>
        <dbReference type="SAM" id="Phobius"/>
    </source>
</evidence>
<dbReference type="CTD" id="20211361"/>
<keyword evidence="2" id="KW-1133">Transmembrane helix</keyword>
<feature type="region of interest" description="Disordered" evidence="1">
    <location>
        <begin position="283"/>
        <end position="334"/>
    </location>
</feature>
<sequence length="334" mass="37881">MCYANMQAKLNDDCNICNISVSKDAFSDSQERRCVERREREKKKSDEYRQDWIIRSSVSGAISLLVILATIIMFIKERRQMKNYRDNLSKVELSTTTANNNKNSKQLVEGLDGDNIGSFSSTTANKIEAYEFDENNNEQVNKNANNNNGVDQTDNSNDTKADSSEAHPNEQQPSSKLTELENQQQPSQEWKQHQFTSGRNRTTSSGSHFYRHQQQQQLRHRQRTFSETSTHSVGIGGGGPMLFGCYSRMAQLLPSELNDDNYHGIGGNSTSLFPTLSVISAASENRHRHHSPHHHQQHRQQKSRTQSAYSGVNGSVASPDGEVRRVEEEEEMRL</sequence>
<keyword evidence="2" id="KW-0472">Membrane</keyword>
<evidence type="ECO:0000313" key="3">
    <source>
        <dbReference type="EMBL" id="ESN91586.1"/>
    </source>
</evidence>
<dbReference type="GeneID" id="20211361"/>
<gene>
    <name evidence="4" type="primary">20211361</name>
    <name evidence="3" type="ORF">HELRODRAFT_189735</name>
</gene>
<dbReference type="Proteomes" id="UP000015101">
    <property type="component" value="Unassembled WGS sequence"/>
</dbReference>
<dbReference type="EnsemblMetazoa" id="HelroT189735">
    <property type="protein sequence ID" value="HelroP189735"/>
    <property type="gene ID" value="HelroG189735"/>
</dbReference>
<name>T1FRB4_HELRO</name>
<feature type="compositionally biased region" description="Polar residues" evidence="1">
    <location>
        <begin position="169"/>
        <end position="195"/>
    </location>
</feature>
<feature type="compositionally biased region" description="Low complexity" evidence="1">
    <location>
        <begin position="138"/>
        <end position="148"/>
    </location>
</feature>
<dbReference type="AlphaFoldDB" id="T1FRB4"/>
<organism evidence="4 5">
    <name type="scientific">Helobdella robusta</name>
    <name type="common">Californian leech</name>
    <dbReference type="NCBI Taxonomy" id="6412"/>
    <lineage>
        <taxon>Eukaryota</taxon>
        <taxon>Metazoa</taxon>
        <taxon>Spiralia</taxon>
        <taxon>Lophotrochozoa</taxon>
        <taxon>Annelida</taxon>
        <taxon>Clitellata</taxon>
        <taxon>Hirudinea</taxon>
        <taxon>Rhynchobdellida</taxon>
        <taxon>Glossiphoniidae</taxon>
        <taxon>Helobdella</taxon>
    </lineage>
</organism>
<dbReference type="KEGG" id="hro:HELRODRAFT_189735"/>
<dbReference type="EMBL" id="KB097700">
    <property type="protein sequence ID" value="ESN91586.1"/>
    <property type="molecule type" value="Genomic_DNA"/>
</dbReference>
<evidence type="ECO:0000256" key="1">
    <source>
        <dbReference type="SAM" id="MobiDB-lite"/>
    </source>
</evidence>
<feature type="compositionally biased region" description="Basic and acidic residues" evidence="1">
    <location>
        <begin position="321"/>
        <end position="334"/>
    </location>
</feature>
<dbReference type="RefSeq" id="XP_009030419.1">
    <property type="nucleotide sequence ID" value="XM_009032171.1"/>
</dbReference>
<keyword evidence="5" id="KW-1185">Reference proteome</keyword>
<feature type="compositionally biased region" description="Low complexity" evidence="1">
    <location>
        <begin position="196"/>
        <end position="217"/>
    </location>
</feature>
<reference evidence="5" key="1">
    <citation type="submission" date="2012-12" db="EMBL/GenBank/DDBJ databases">
        <authorList>
            <person name="Hellsten U."/>
            <person name="Grimwood J."/>
            <person name="Chapman J.A."/>
            <person name="Shapiro H."/>
            <person name="Aerts A."/>
            <person name="Otillar R.P."/>
            <person name="Terry A.Y."/>
            <person name="Boore J.L."/>
            <person name="Simakov O."/>
            <person name="Marletaz F."/>
            <person name="Cho S.-J."/>
            <person name="Edsinger-Gonzales E."/>
            <person name="Havlak P."/>
            <person name="Kuo D.-H."/>
            <person name="Larsson T."/>
            <person name="Lv J."/>
            <person name="Arendt D."/>
            <person name="Savage R."/>
            <person name="Osoegawa K."/>
            <person name="de Jong P."/>
            <person name="Lindberg D.R."/>
            <person name="Seaver E.C."/>
            <person name="Weisblat D.A."/>
            <person name="Putnam N.H."/>
            <person name="Grigoriev I.V."/>
            <person name="Rokhsar D.S."/>
        </authorList>
    </citation>
    <scope>NUCLEOTIDE SEQUENCE</scope>
</reference>
<evidence type="ECO:0000313" key="4">
    <source>
        <dbReference type="EnsemblMetazoa" id="HelroP189735"/>
    </source>
</evidence>
<proteinExistence type="predicted"/>
<dbReference type="HOGENOM" id="CLU_832302_0_0_1"/>
<reference evidence="3 5" key="2">
    <citation type="journal article" date="2013" name="Nature">
        <title>Insights into bilaterian evolution from three spiralian genomes.</title>
        <authorList>
            <person name="Simakov O."/>
            <person name="Marletaz F."/>
            <person name="Cho S.J."/>
            <person name="Edsinger-Gonzales E."/>
            <person name="Havlak P."/>
            <person name="Hellsten U."/>
            <person name="Kuo D.H."/>
            <person name="Larsson T."/>
            <person name="Lv J."/>
            <person name="Arendt D."/>
            <person name="Savage R."/>
            <person name="Osoegawa K."/>
            <person name="de Jong P."/>
            <person name="Grimwood J."/>
            <person name="Chapman J.A."/>
            <person name="Shapiro H."/>
            <person name="Aerts A."/>
            <person name="Otillar R.P."/>
            <person name="Terry A.Y."/>
            <person name="Boore J.L."/>
            <person name="Grigoriev I.V."/>
            <person name="Lindberg D.R."/>
            <person name="Seaver E.C."/>
            <person name="Weisblat D.A."/>
            <person name="Putnam N.H."/>
            <person name="Rokhsar D.S."/>
        </authorList>
    </citation>
    <scope>NUCLEOTIDE SEQUENCE</scope>
</reference>
<keyword evidence="2" id="KW-0812">Transmembrane</keyword>
<reference evidence="4" key="3">
    <citation type="submission" date="2015-06" db="UniProtKB">
        <authorList>
            <consortium name="EnsemblMetazoa"/>
        </authorList>
    </citation>
    <scope>IDENTIFICATION</scope>
</reference>
<evidence type="ECO:0000313" key="5">
    <source>
        <dbReference type="Proteomes" id="UP000015101"/>
    </source>
</evidence>
<accession>T1FRB4</accession>
<feature type="compositionally biased region" description="Basic residues" evidence="1">
    <location>
        <begin position="286"/>
        <end position="302"/>
    </location>
</feature>
<protein>
    <submittedName>
        <fullName evidence="3 4">Uncharacterized protein</fullName>
    </submittedName>
</protein>
<dbReference type="InParanoid" id="T1FRB4"/>
<dbReference type="EMBL" id="AMQM01002121">
    <property type="status" value="NOT_ANNOTATED_CDS"/>
    <property type="molecule type" value="Genomic_DNA"/>
</dbReference>
<feature type="transmembrane region" description="Helical" evidence="2">
    <location>
        <begin position="52"/>
        <end position="75"/>
    </location>
</feature>